<dbReference type="PANTHER" id="PTHR33112">
    <property type="entry name" value="DOMAIN PROTEIN, PUTATIVE-RELATED"/>
    <property type="match status" value="1"/>
</dbReference>
<evidence type="ECO:0000259" key="1">
    <source>
        <dbReference type="Pfam" id="PF06985"/>
    </source>
</evidence>
<dbReference type="InterPro" id="IPR010730">
    <property type="entry name" value="HET"/>
</dbReference>
<organism evidence="2 3">
    <name type="scientific">Colletotrichum kahawae</name>
    <name type="common">Coffee berry disease fungus</name>
    <dbReference type="NCBI Taxonomy" id="34407"/>
    <lineage>
        <taxon>Eukaryota</taxon>
        <taxon>Fungi</taxon>
        <taxon>Dikarya</taxon>
        <taxon>Ascomycota</taxon>
        <taxon>Pezizomycotina</taxon>
        <taxon>Sordariomycetes</taxon>
        <taxon>Hypocreomycetidae</taxon>
        <taxon>Glomerellales</taxon>
        <taxon>Glomerellaceae</taxon>
        <taxon>Colletotrichum</taxon>
        <taxon>Colletotrichum gloeosporioides species complex</taxon>
    </lineage>
</organism>
<dbReference type="AlphaFoldDB" id="A0AAD9YPR6"/>
<dbReference type="Pfam" id="PF06985">
    <property type="entry name" value="HET"/>
    <property type="match status" value="1"/>
</dbReference>
<accession>A0AAD9YPR6</accession>
<dbReference type="PANTHER" id="PTHR33112:SF12">
    <property type="entry name" value="HETEROKARYON INCOMPATIBILITY DOMAIN-CONTAINING PROTEIN"/>
    <property type="match status" value="1"/>
</dbReference>
<keyword evidence="3" id="KW-1185">Reference proteome</keyword>
<feature type="domain" description="Heterokaryon incompatibility" evidence="1">
    <location>
        <begin position="207"/>
        <end position="351"/>
    </location>
</feature>
<protein>
    <recommendedName>
        <fullName evidence="1">Heterokaryon incompatibility domain-containing protein</fullName>
    </recommendedName>
</protein>
<dbReference type="EMBL" id="VYYT01000057">
    <property type="protein sequence ID" value="KAK2773434.1"/>
    <property type="molecule type" value="Genomic_DNA"/>
</dbReference>
<evidence type="ECO:0000313" key="2">
    <source>
        <dbReference type="EMBL" id="KAK2773434.1"/>
    </source>
</evidence>
<evidence type="ECO:0000313" key="3">
    <source>
        <dbReference type="Proteomes" id="UP001281614"/>
    </source>
</evidence>
<proteinExistence type="predicted"/>
<reference evidence="2" key="1">
    <citation type="submission" date="2023-02" db="EMBL/GenBank/DDBJ databases">
        <title>Colletotrichum kahawae CIFC_Que2 genome sequencing and assembly.</title>
        <authorList>
            <person name="Baroncelli R."/>
        </authorList>
    </citation>
    <scope>NUCLEOTIDE SEQUENCE</scope>
    <source>
        <strain evidence="2">CIFC_Que2</strain>
    </source>
</reference>
<sequence length="550" mass="62993">MNESIIALNNQKPRDVFGQYRDGVLDAIVPERQRVQNAPCPACAKLFEEFEKDTTDEGFDFFVTLDHVLQFRDFCQFCRLLFEALCLENNDPMKASAVANHVQDDIGNSLAEWAKPLPVEDRFPLRAISNINRGAPDGNLRYGHILDRRIDLQHCREWVHHCGERHRDECDAPKWSRRLREPPSVPIRVVDVMDECIVEMDNRDFKYVALSYVNGNFFGTTLSNATIARLMEPRGLQTGRIAPGQTLLDAIEVTKALKVRYLWVDRLCILHENDKDIKSQTFQMDVIYGNAFATIVAADGESANSGLDGVSNDRAVSDLSVQVKENLSFLVPVNKTPRNNLWETRAWTYQEMLLSKRLLIFSGGQVHFQCSRGILLESTNAADARCKITPLERLDLPSSPPSSVSPTFRLHDVSSRPRLSPDFETYTQLVTQYTKRNMRFPEDGIKAITGLLNLLEPKPSISSMIFGLPKHFMDLALLWQPATGSNVRLKRKFQFPSWSWAGWEALDGSEGGVRYEKPYRHQDHLQQYHYHPRHHLLQFHLFLPDRDLQS</sequence>
<comment type="caution">
    <text evidence="2">The sequence shown here is derived from an EMBL/GenBank/DDBJ whole genome shotgun (WGS) entry which is preliminary data.</text>
</comment>
<name>A0AAD9YPR6_COLKA</name>
<dbReference type="Proteomes" id="UP001281614">
    <property type="component" value="Unassembled WGS sequence"/>
</dbReference>
<gene>
    <name evidence="2" type="ORF">CKAH01_03894</name>
</gene>